<accession>A0A1M4VBU8</accession>
<dbReference type="Gene3D" id="3.60.21.10">
    <property type="match status" value="1"/>
</dbReference>
<protein>
    <submittedName>
        <fullName evidence="7">3',5'-cyclic AMP phosphodiesterase CpdA</fullName>
    </submittedName>
</protein>
<gene>
    <name evidence="7" type="ORF">SAMN04488522_101854</name>
</gene>
<proteinExistence type="inferred from homology"/>
<keyword evidence="8" id="KW-1185">Reference proteome</keyword>
<evidence type="ECO:0000313" key="8">
    <source>
        <dbReference type="Proteomes" id="UP000184287"/>
    </source>
</evidence>
<dbReference type="InterPro" id="IPR029052">
    <property type="entry name" value="Metallo-depent_PP-like"/>
</dbReference>
<dbReference type="GO" id="GO:0046872">
    <property type="term" value="F:metal ion binding"/>
    <property type="evidence" value="ECO:0007669"/>
    <property type="project" value="UniProtKB-KW"/>
</dbReference>
<evidence type="ECO:0000256" key="2">
    <source>
        <dbReference type="ARBA" id="ARBA00022801"/>
    </source>
</evidence>
<feature type="domain" description="Prokaryotic YEATS" evidence="6">
    <location>
        <begin position="410"/>
        <end position="482"/>
    </location>
</feature>
<evidence type="ECO:0000256" key="3">
    <source>
        <dbReference type="ARBA" id="ARBA00023004"/>
    </source>
</evidence>
<dbReference type="EMBL" id="FQUQ01000001">
    <property type="protein sequence ID" value="SHE66411.1"/>
    <property type="molecule type" value="Genomic_DNA"/>
</dbReference>
<dbReference type="AlphaFoldDB" id="A0A1M4VBU8"/>
<dbReference type="PANTHER" id="PTHR42988:SF2">
    <property type="entry name" value="CYCLIC NUCLEOTIDE PHOSPHODIESTERASE CBUA0032-RELATED"/>
    <property type="match status" value="1"/>
</dbReference>
<sequence length="494" mass="56424">MAVTYTNQIQILHLSDLHFGEHHICNPVESASRKGIPTLAELIGDDLQTDFGATVYDVTDYVDHPKPPLIVAVSGDFTQKAKSDEFKEAESFLNALISKPIMHRTVHKKNVYIIPGNHDVSYESHSPDERFQSYTNFYNRFYGNQRPTAAAHEPMDFTQVHADDIDGNKFLIAEINCSIYVEKGTEDSSRGQVDMDSIKRLRQKLNELSQNTDYEDYIKVAMMHHHVVLLPAFIESGRGVDSIVNAGYLLELLSENNFHLILHGHKHYPQIFNYEPLPLWSESSTKIPQLVISGGSCGSRELPDTVDTACNTYSVITIKWHPAANQARVQVITRGLIRKGKKLLAPDEWKWRTVNISDKILSPYQTVPPVGEFRLEEIGDDKGRLEKYEMQRGMMPVVEVMPSLIPNQAYEVRAWIVSHRPESQKTPKLSIVEWTAGRKFRKIICERKTNPDFCMAYQYWGPMLMEAKMIFEDGYTISSFVYARMPRNETKGPI</sequence>
<dbReference type="InterPro" id="IPR046888">
    <property type="entry name" value="pYEATS"/>
</dbReference>
<keyword evidence="2" id="KW-0378">Hydrolase</keyword>
<comment type="similarity">
    <text evidence="4">Belongs to the cyclic nucleotide phosphodiesterase class-III family.</text>
</comment>
<dbReference type="Pfam" id="PF00149">
    <property type="entry name" value="Metallophos"/>
    <property type="match status" value="1"/>
</dbReference>
<evidence type="ECO:0000256" key="4">
    <source>
        <dbReference type="ARBA" id="ARBA00025742"/>
    </source>
</evidence>
<evidence type="ECO:0000313" key="7">
    <source>
        <dbReference type="EMBL" id="SHE66411.1"/>
    </source>
</evidence>
<evidence type="ECO:0000259" key="6">
    <source>
        <dbReference type="Pfam" id="PF20305"/>
    </source>
</evidence>
<dbReference type="PANTHER" id="PTHR42988">
    <property type="entry name" value="PHOSPHOHYDROLASE"/>
    <property type="match status" value="1"/>
</dbReference>
<name>A0A1M4VBU8_9SPHI</name>
<dbReference type="InterPro" id="IPR050884">
    <property type="entry name" value="CNP_phosphodiesterase-III"/>
</dbReference>
<dbReference type="GO" id="GO:0016787">
    <property type="term" value="F:hydrolase activity"/>
    <property type="evidence" value="ECO:0007669"/>
    <property type="project" value="UniProtKB-KW"/>
</dbReference>
<feature type="domain" description="Calcineurin-like phosphoesterase" evidence="5">
    <location>
        <begin position="10"/>
        <end position="269"/>
    </location>
</feature>
<dbReference type="RefSeq" id="WP_073227784.1">
    <property type="nucleotide sequence ID" value="NZ_FQUQ01000001.1"/>
</dbReference>
<dbReference type="STRING" id="288992.SAMN04488522_101854"/>
<dbReference type="Proteomes" id="UP000184287">
    <property type="component" value="Unassembled WGS sequence"/>
</dbReference>
<dbReference type="InterPro" id="IPR004843">
    <property type="entry name" value="Calcineurin-like_PHP"/>
</dbReference>
<keyword evidence="1" id="KW-0479">Metal-binding</keyword>
<keyword evidence="3" id="KW-0408">Iron</keyword>
<reference evidence="8" key="1">
    <citation type="submission" date="2016-11" db="EMBL/GenBank/DDBJ databases">
        <authorList>
            <person name="Varghese N."/>
            <person name="Submissions S."/>
        </authorList>
    </citation>
    <scope>NUCLEOTIDE SEQUENCE [LARGE SCALE GENOMIC DNA]</scope>
    <source>
        <strain evidence="8">DSM 16990</strain>
    </source>
</reference>
<evidence type="ECO:0000259" key="5">
    <source>
        <dbReference type="Pfam" id="PF00149"/>
    </source>
</evidence>
<dbReference type="SUPFAM" id="SSF56300">
    <property type="entry name" value="Metallo-dependent phosphatases"/>
    <property type="match status" value="1"/>
</dbReference>
<evidence type="ECO:0000256" key="1">
    <source>
        <dbReference type="ARBA" id="ARBA00022723"/>
    </source>
</evidence>
<organism evidence="7 8">
    <name type="scientific">Pedobacter caeni</name>
    <dbReference type="NCBI Taxonomy" id="288992"/>
    <lineage>
        <taxon>Bacteria</taxon>
        <taxon>Pseudomonadati</taxon>
        <taxon>Bacteroidota</taxon>
        <taxon>Sphingobacteriia</taxon>
        <taxon>Sphingobacteriales</taxon>
        <taxon>Sphingobacteriaceae</taxon>
        <taxon>Pedobacter</taxon>
    </lineage>
</organism>
<dbReference type="OrthoDB" id="9785415at2"/>
<dbReference type="Pfam" id="PF20305">
    <property type="entry name" value="pYEATS"/>
    <property type="match status" value="1"/>
</dbReference>